<evidence type="ECO:0000256" key="1">
    <source>
        <dbReference type="ARBA" id="ARBA00022676"/>
    </source>
</evidence>
<accession>A0A9P6TVI9</accession>
<feature type="compositionally biased region" description="Acidic residues" evidence="4">
    <location>
        <begin position="98"/>
        <end position="112"/>
    </location>
</feature>
<dbReference type="PANTHER" id="PTHR10459:SF117">
    <property type="entry name" value="POLY [ADP-RIBOSE] POLYMERASE TANKYRASE"/>
    <property type="match status" value="1"/>
</dbReference>
<evidence type="ECO:0000256" key="3">
    <source>
        <dbReference type="ARBA" id="ARBA00023027"/>
    </source>
</evidence>
<dbReference type="GO" id="GO:1990404">
    <property type="term" value="F:NAD+-protein mono-ADP-ribosyltransferase activity"/>
    <property type="evidence" value="ECO:0007669"/>
    <property type="project" value="TreeGrafter"/>
</dbReference>
<dbReference type="GO" id="GO:0003950">
    <property type="term" value="F:NAD+ poly-ADP-ribosyltransferase activity"/>
    <property type="evidence" value="ECO:0007669"/>
    <property type="project" value="TreeGrafter"/>
</dbReference>
<proteinExistence type="predicted"/>
<comment type="caution">
    <text evidence="5">The sequence shown here is derived from an EMBL/GenBank/DDBJ whole genome shotgun (WGS) entry which is preliminary data.</text>
</comment>
<evidence type="ECO:0000256" key="2">
    <source>
        <dbReference type="ARBA" id="ARBA00022679"/>
    </source>
</evidence>
<dbReference type="Proteomes" id="UP000807716">
    <property type="component" value="Unassembled WGS sequence"/>
</dbReference>
<dbReference type="AlphaFoldDB" id="A0A9P6TVI9"/>
<dbReference type="OrthoDB" id="2447964at2759"/>
<keyword evidence="6" id="KW-1185">Reference proteome</keyword>
<feature type="non-terminal residue" evidence="5">
    <location>
        <position position="1"/>
    </location>
</feature>
<dbReference type="GO" id="GO:0070212">
    <property type="term" value="P:protein poly-ADP-ribosylation"/>
    <property type="evidence" value="ECO:0007669"/>
    <property type="project" value="TreeGrafter"/>
</dbReference>
<name>A0A9P6TVI9_9FUNG</name>
<dbReference type="SUPFAM" id="SSF142921">
    <property type="entry name" value="WGR domain-like"/>
    <property type="match status" value="2"/>
</dbReference>
<evidence type="ECO:0000256" key="4">
    <source>
        <dbReference type="SAM" id="MobiDB-lite"/>
    </source>
</evidence>
<gene>
    <name evidence="5" type="ORF">DFQ27_000934</name>
</gene>
<keyword evidence="3" id="KW-0520">NAD</keyword>
<feature type="non-terminal residue" evidence="5">
    <location>
        <position position="808"/>
    </location>
</feature>
<dbReference type="PANTHER" id="PTHR10459">
    <property type="entry name" value="DNA LIGASE"/>
    <property type="match status" value="1"/>
</dbReference>
<dbReference type="InterPro" id="IPR036930">
    <property type="entry name" value="WGR_dom_sf"/>
</dbReference>
<dbReference type="EMBL" id="JAAAJB010001279">
    <property type="protein sequence ID" value="KAG0248373.1"/>
    <property type="molecule type" value="Genomic_DNA"/>
</dbReference>
<organism evidence="5 6">
    <name type="scientific">Actinomortierella ambigua</name>
    <dbReference type="NCBI Taxonomy" id="1343610"/>
    <lineage>
        <taxon>Eukaryota</taxon>
        <taxon>Fungi</taxon>
        <taxon>Fungi incertae sedis</taxon>
        <taxon>Mucoromycota</taxon>
        <taxon>Mortierellomycotina</taxon>
        <taxon>Mortierellomycetes</taxon>
        <taxon>Mortierellales</taxon>
        <taxon>Mortierellaceae</taxon>
        <taxon>Actinomortierella</taxon>
    </lineage>
</organism>
<evidence type="ECO:0000313" key="6">
    <source>
        <dbReference type="Proteomes" id="UP000807716"/>
    </source>
</evidence>
<keyword evidence="1" id="KW-0328">Glycosyltransferase</keyword>
<dbReference type="InterPro" id="IPR050800">
    <property type="entry name" value="ARTD/PARP"/>
</dbReference>
<keyword evidence="2" id="KW-0808">Transferase</keyword>
<feature type="region of interest" description="Disordered" evidence="4">
    <location>
        <begin position="97"/>
        <end position="117"/>
    </location>
</feature>
<sequence length="808" mass="88056">HWTYEVKTYETFEVEEEIEEIIEEEDVQVVLEQEKVTVTDKAIETEVTKVVTQDETVVTETKEVEVKVEDVVVTKEETTLTHTDEAIKVVETKKAEFVADDESSSDESDTEETVTKTTVTTVTTGTIEKPAAPQKTSWFRRLASGAADAAGAVAKGATGAVQGAAHATGSVVKGTAGAVAGVATGVVATAVVVSTGALDKVDGVWKRTVKVLTTQKAHVDKRAPMAKTSYVYYDDEDVFDAELVQKDTGVTYKTQLLFDTKTNAYYIYILHGEEVSTEGPFDTIEQAKESFQIIYQKKTGVAWTERTTTVSEHWTYEVKTYETFEVEEEIEEIVEEEEVKVILEQEKTTTTEERTVTKDIEIITEGETVVTETTKTVVEEAEVVKTQDVVLEHKDRGIAVEVKETKVKKAEFVADDDSSDESDAEETVTKTTETTITVGTIEKPAVTQKTSWFRRLASGAADAAGAVAKGATGAVQGAAHATGSVVKGTAGAVAGVATGVVATAVVVSTGALDKVDGVWKRTVKVLTTQKAHVDERAPMAKTSYVYYDDEEVFDAELVQKDTGVTYKTQLLFDTKTNAYYIYILYGEEVTTEGPFETIEQAKESFQVIYQKKTGHSWTERTTTVSEHWTYEVKTYETFEVEEEIEEIVEEEDVKVILEQEKTTIVDKTIETEVTKVVTQDETVVTETKEVEVKVEDEVVSKEEVTLTHTDETIEVVTKKDEVVVVKDEHDSSSDESDAEETVTKTTVTTVTTGVIEKPATTQKTSWFRRLASGAADAAGAVAKGATGAVQGAAHATGSVVKGTAGAVA</sequence>
<dbReference type="GO" id="GO:0005730">
    <property type="term" value="C:nucleolus"/>
    <property type="evidence" value="ECO:0007669"/>
    <property type="project" value="TreeGrafter"/>
</dbReference>
<dbReference type="GO" id="GO:0006302">
    <property type="term" value="P:double-strand break repair"/>
    <property type="evidence" value="ECO:0007669"/>
    <property type="project" value="TreeGrafter"/>
</dbReference>
<evidence type="ECO:0000313" key="5">
    <source>
        <dbReference type="EMBL" id="KAG0248373.1"/>
    </source>
</evidence>
<reference evidence="5" key="1">
    <citation type="journal article" date="2020" name="Fungal Divers.">
        <title>Resolving the Mortierellaceae phylogeny through synthesis of multi-gene phylogenetics and phylogenomics.</title>
        <authorList>
            <person name="Vandepol N."/>
            <person name="Liber J."/>
            <person name="Desiro A."/>
            <person name="Na H."/>
            <person name="Kennedy M."/>
            <person name="Barry K."/>
            <person name="Grigoriev I.V."/>
            <person name="Miller A.N."/>
            <person name="O'Donnell K."/>
            <person name="Stajich J.E."/>
            <person name="Bonito G."/>
        </authorList>
    </citation>
    <scope>NUCLEOTIDE SEQUENCE</scope>
    <source>
        <strain evidence="5">BC1065</strain>
    </source>
</reference>
<protein>
    <submittedName>
        <fullName evidence="5">Uncharacterized protein</fullName>
    </submittedName>
</protein>